<dbReference type="Proteomes" id="UP000515151">
    <property type="component" value="Chromosome 3"/>
</dbReference>
<dbReference type="InterPro" id="IPR024788">
    <property type="entry name" value="Malectin-like_Carb-bd_dom"/>
</dbReference>
<dbReference type="RefSeq" id="XP_031389139.1">
    <property type="nucleotide sequence ID" value="XM_031533279.1"/>
</dbReference>
<dbReference type="AlphaFoldDB" id="A0A6P8D3V7"/>
<dbReference type="Pfam" id="PF12819">
    <property type="entry name" value="Malectin_like"/>
    <property type="match status" value="1"/>
</dbReference>
<dbReference type="OrthoDB" id="2018673at2759"/>
<evidence type="ECO:0000256" key="1">
    <source>
        <dbReference type="ARBA" id="ARBA00004167"/>
    </source>
</evidence>
<organism evidence="9 10">
    <name type="scientific">Punica granatum</name>
    <name type="common">Pomegranate</name>
    <dbReference type="NCBI Taxonomy" id="22663"/>
    <lineage>
        <taxon>Eukaryota</taxon>
        <taxon>Viridiplantae</taxon>
        <taxon>Streptophyta</taxon>
        <taxon>Embryophyta</taxon>
        <taxon>Tracheophyta</taxon>
        <taxon>Spermatophyta</taxon>
        <taxon>Magnoliopsida</taxon>
        <taxon>eudicotyledons</taxon>
        <taxon>Gunneridae</taxon>
        <taxon>Pentapetalae</taxon>
        <taxon>rosids</taxon>
        <taxon>malvids</taxon>
        <taxon>Myrtales</taxon>
        <taxon>Lythraceae</taxon>
        <taxon>Punica</taxon>
    </lineage>
</organism>
<keyword evidence="9" id="KW-1185">Reference proteome</keyword>
<comment type="subcellular location">
    <subcellularLocation>
        <location evidence="1">Membrane</location>
        <topology evidence="1">Single-pass membrane protein</topology>
    </subcellularLocation>
</comment>
<evidence type="ECO:0000256" key="3">
    <source>
        <dbReference type="ARBA" id="ARBA00022729"/>
    </source>
</evidence>
<accession>A0A6P8D3V7</accession>
<evidence type="ECO:0000256" key="5">
    <source>
        <dbReference type="ARBA" id="ARBA00023136"/>
    </source>
</evidence>
<evidence type="ECO:0000313" key="9">
    <source>
        <dbReference type="Proteomes" id="UP000515151"/>
    </source>
</evidence>
<evidence type="ECO:0000259" key="8">
    <source>
        <dbReference type="Pfam" id="PF12819"/>
    </source>
</evidence>
<keyword evidence="4 6" id="KW-1133">Transmembrane helix</keyword>
<feature type="domain" description="Malectin-like" evidence="8">
    <location>
        <begin position="38"/>
        <end position="372"/>
    </location>
</feature>
<dbReference type="GeneID" id="116201850"/>
<dbReference type="FunFam" id="3.80.10.10:FF:000135">
    <property type="entry name" value="Putative LRR receptor-like serine/threonine-protein kinase"/>
    <property type="match status" value="1"/>
</dbReference>
<protein>
    <submittedName>
        <fullName evidence="10">Receptor-like protein 4</fullName>
    </submittedName>
</protein>
<dbReference type="GO" id="GO:0016020">
    <property type="term" value="C:membrane"/>
    <property type="evidence" value="ECO:0007669"/>
    <property type="project" value="UniProtKB-SubCell"/>
</dbReference>
<dbReference type="InterPro" id="IPR032675">
    <property type="entry name" value="LRR_dom_sf"/>
</dbReference>
<reference evidence="10" key="2">
    <citation type="submission" date="2025-08" db="UniProtKB">
        <authorList>
            <consortium name="RefSeq"/>
        </authorList>
    </citation>
    <scope>IDENTIFICATION</scope>
    <source>
        <tissue evidence="10">Leaf</tissue>
    </source>
</reference>
<dbReference type="Gene3D" id="3.80.10.10">
    <property type="entry name" value="Ribonuclease Inhibitor"/>
    <property type="match status" value="1"/>
</dbReference>
<name>A0A6P8D3V7_PUNGR</name>
<evidence type="ECO:0000256" key="4">
    <source>
        <dbReference type="ARBA" id="ARBA00022989"/>
    </source>
</evidence>
<sequence>MAMMPPFLLFLLFFSTFHVCFCSIPPRPFPYGNTSYHIDCGGSANTTDPVTNATWLSDRFFSGGSPAVVSEPLLFHLPQEKTLRSFPPLSFGKKNCYTVPGLPAGRYYVRTFTVYDNYDGRDRTPSFDVSVEGTVVFNWRSPWPEDVAQNGAYSDLFAFIGDGEADICFYSVATDLPVISSLSVVRVDPLSYESASIGNNSILVNYGRLDCGSGQWGPGFSNDTDYFGRSWLSDSDFRSLASQRFINPILTRNSISGTDREPNYFPMKLYQSAISVHQGSLDYELKVDAKLDYLLWFHFAEIDSSMSSPGKRVFDVVVNGKKVTRVDIYEAAGIFGAYDWHYVVKNLSNSVLSVRLVPVVGFPLISGLESYAIVRVGPSTDQQQVIAMRALKESLRIPDRMGWNGDPCAPTDWDAWEGVTCRPNKNGTSLIIYEINLASQGLRGFISDKISLLTDLVSLNLSTNFVEGTIPSGLGLNSLVRMDLSNNQISGPIPDSLTSSTLQLVLLQYNLLEGRVPEELYTVGVRGGVVDLSGNKGLCGGPSLSPCSLIDGGLSSGGKVGVGLSSVIAFSLLLLVLYACYIRRQRNNYEFGFPQDLMAIAAKRNRYQRQKSLMVLELESQHAKGFPSPFIHR</sequence>
<keyword evidence="3 7" id="KW-0732">Signal</keyword>
<dbReference type="Gene3D" id="2.60.120.430">
    <property type="entry name" value="Galactose-binding lectin"/>
    <property type="match status" value="2"/>
</dbReference>
<feature type="transmembrane region" description="Helical" evidence="6">
    <location>
        <begin position="560"/>
        <end position="581"/>
    </location>
</feature>
<keyword evidence="5 6" id="KW-0472">Membrane</keyword>
<evidence type="ECO:0000256" key="2">
    <source>
        <dbReference type="ARBA" id="ARBA00022692"/>
    </source>
</evidence>
<feature type="chain" id="PRO_5027760650" evidence="7">
    <location>
        <begin position="23"/>
        <end position="633"/>
    </location>
</feature>
<reference evidence="9" key="1">
    <citation type="journal article" date="2020" name="Plant Biotechnol. J.">
        <title>The pomegranate (Punica granatum L.) draft genome dissects genetic divergence between soft- and hard-seeded cultivars.</title>
        <authorList>
            <person name="Luo X."/>
            <person name="Li H."/>
            <person name="Wu Z."/>
            <person name="Yao W."/>
            <person name="Zhao P."/>
            <person name="Cao D."/>
            <person name="Yu H."/>
            <person name="Li K."/>
            <person name="Poudel K."/>
            <person name="Zhao D."/>
            <person name="Zhang F."/>
            <person name="Xia X."/>
            <person name="Chen L."/>
            <person name="Wang Q."/>
            <person name="Jing D."/>
            <person name="Cao S."/>
        </authorList>
    </citation>
    <scope>NUCLEOTIDE SEQUENCE [LARGE SCALE GENOMIC DNA]</scope>
    <source>
        <strain evidence="9">cv. Tunisia</strain>
    </source>
</reference>
<dbReference type="Pfam" id="PF00560">
    <property type="entry name" value="LRR_1"/>
    <property type="match status" value="1"/>
</dbReference>
<dbReference type="InterPro" id="IPR001611">
    <property type="entry name" value="Leu-rich_rpt"/>
</dbReference>
<dbReference type="SUPFAM" id="SSF52058">
    <property type="entry name" value="L domain-like"/>
    <property type="match status" value="1"/>
</dbReference>
<gene>
    <name evidence="10" type="primary">LOC116201850</name>
</gene>
<evidence type="ECO:0000256" key="7">
    <source>
        <dbReference type="SAM" id="SignalP"/>
    </source>
</evidence>
<evidence type="ECO:0000313" key="10">
    <source>
        <dbReference type="RefSeq" id="XP_031389139.1"/>
    </source>
</evidence>
<keyword evidence="2 6" id="KW-0812">Transmembrane</keyword>
<dbReference type="PANTHER" id="PTHR45631:SF191">
    <property type="entry name" value="DI-GLUCOSE BINDING PROTEIN WITH LEUCINE-RICH REPEAT DOMAIN-CONTAINING PROTEIN"/>
    <property type="match status" value="1"/>
</dbReference>
<evidence type="ECO:0000256" key="6">
    <source>
        <dbReference type="SAM" id="Phobius"/>
    </source>
</evidence>
<proteinExistence type="predicted"/>
<feature type="signal peptide" evidence="7">
    <location>
        <begin position="1"/>
        <end position="22"/>
    </location>
</feature>
<dbReference type="PANTHER" id="PTHR45631">
    <property type="entry name" value="OS07G0107800 PROTEIN-RELATED"/>
    <property type="match status" value="1"/>
</dbReference>